<dbReference type="eggNOG" id="ENOG502SY77">
    <property type="taxonomic scope" value="Eukaryota"/>
</dbReference>
<gene>
    <name evidence="1" type="ORF">H072_269</name>
</gene>
<proteinExistence type="predicted"/>
<organism evidence="1 2">
    <name type="scientific">Dactylellina haptotyla (strain CBS 200.50)</name>
    <name type="common">Nematode-trapping fungus</name>
    <name type="synonym">Monacrosporium haptotylum</name>
    <dbReference type="NCBI Taxonomy" id="1284197"/>
    <lineage>
        <taxon>Eukaryota</taxon>
        <taxon>Fungi</taxon>
        <taxon>Dikarya</taxon>
        <taxon>Ascomycota</taxon>
        <taxon>Pezizomycotina</taxon>
        <taxon>Orbiliomycetes</taxon>
        <taxon>Orbiliales</taxon>
        <taxon>Orbiliaceae</taxon>
        <taxon>Dactylellina</taxon>
    </lineage>
</organism>
<dbReference type="OMA" id="ITHEFGR"/>
<name>S8C1Y1_DACHA</name>
<dbReference type="EMBL" id="AQGS01000003">
    <property type="protein sequence ID" value="EPS45758.1"/>
    <property type="molecule type" value="Genomic_DNA"/>
</dbReference>
<evidence type="ECO:0000313" key="2">
    <source>
        <dbReference type="Proteomes" id="UP000015100"/>
    </source>
</evidence>
<keyword evidence="2" id="KW-1185">Reference proteome</keyword>
<evidence type="ECO:0008006" key="3">
    <source>
        <dbReference type="Google" id="ProtNLM"/>
    </source>
</evidence>
<dbReference type="AlphaFoldDB" id="S8C1Y1"/>
<protein>
    <recommendedName>
        <fullName evidence="3">BTB domain-containing protein</fullName>
    </recommendedName>
</protein>
<reference evidence="2" key="2">
    <citation type="submission" date="2013-04" db="EMBL/GenBank/DDBJ databases">
        <title>Genomic mechanisms accounting for the adaptation to parasitism in nematode-trapping fungi.</title>
        <authorList>
            <person name="Ahren D.G."/>
        </authorList>
    </citation>
    <scope>NUCLEOTIDE SEQUENCE [LARGE SCALE GENOMIC DNA]</scope>
    <source>
        <strain evidence="2">CBS 200.50</strain>
    </source>
</reference>
<dbReference type="Proteomes" id="UP000015100">
    <property type="component" value="Unassembled WGS sequence"/>
</dbReference>
<evidence type="ECO:0000313" key="1">
    <source>
        <dbReference type="EMBL" id="EPS45758.1"/>
    </source>
</evidence>
<comment type="caution">
    <text evidence="1">The sequence shown here is derived from an EMBL/GenBank/DDBJ whole genome shotgun (WGS) entry which is preliminary data.</text>
</comment>
<dbReference type="OrthoDB" id="5326346at2759"/>
<accession>S8C1Y1</accession>
<dbReference type="STRING" id="1284197.S8C1Y1"/>
<sequence>MSIITHEFGRRPDLAIDLYRDNVVTDRVYATQGSLVNASLVWSRLLDSENGFQKLATEVFDGRTISLLSLPDDDVDSMLVLLKIIHYQNRTIPKTISYGQLLEIAILCDKYDCGVAEPWAQLWIENLLQDKEHDVMAFGHEGWLRISRVFASSVEGTALVELVARLSHRLIIESCQWQSEDAATFVRQKFFPTEISFDANSAWNVSTDAIPSPMLNYIWNERRATMGAMVSLMVDFYQDMRLSDDETSKGSLCKEELCEEIAVGTLIKSLRGMGLPINMSVRSMVYKWENYPLWLLRNRLRKINVHTVIPGGTHRFRHFSNGKTNLLFIQPEYEAVKDLATRIIKNPTWAEFQLPPRKQPDQTVITNFTSLLVFIDFGPT</sequence>
<reference evidence="1 2" key="1">
    <citation type="journal article" date="2013" name="PLoS Genet.">
        <title>Genomic mechanisms accounting for the adaptation to parasitism in nematode-trapping fungi.</title>
        <authorList>
            <person name="Meerupati T."/>
            <person name="Andersson K.M."/>
            <person name="Friman E."/>
            <person name="Kumar D."/>
            <person name="Tunlid A."/>
            <person name="Ahren D."/>
        </authorList>
    </citation>
    <scope>NUCLEOTIDE SEQUENCE [LARGE SCALE GENOMIC DNA]</scope>
    <source>
        <strain evidence="1 2">CBS 200.50</strain>
    </source>
</reference>
<dbReference type="HOGENOM" id="CLU_727659_0_0_1"/>